<protein>
    <recommendedName>
        <fullName evidence="3">ABM domain-containing protein</fullName>
    </recommendedName>
</protein>
<name>A0A1Q5Q763_TALAT</name>
<dbReference type="STRING" id="1441469.A0A1Q5Q763"/>
<dbReference type="RefSeq" id="XP_020115807.1">
    <property type="nucleotide sequence ID" value="XM_020264062.1"/>
</dbReference>
<dbReference type="Gene3D" id="3.30.70.100">
    <property type="match status" value="1"/>
</dbReference>
<reference evidence="1 2" key="1">
    <citation type="submission" date="2015-06" db="EMBL/GenBank/DDBJ databases">
        <title>Talaromyces atroroseus IBT 11181 draft genome.</title>
        <authorList>
            <person name="Rasmussen K.B."/>
            <person name="Rasmussen S."/>
            <person name="Petersen B."/>
            <person name="Sicheritz-Ponten T."/>
            <person name="Mortensen U.H."/>
            <person name="Thrane U."/>
        </authorList>
    </citation>
    <scope>NUCLEOTIDE SEQUENCE [LARGE SCALE GENOMIC DNA]</scope>
    <source>
        <strain evidence="1 2">IBT 11181</strain>
    </source>
</reference>
<dbReference type="GeneID" id="31008760"/>
<organism evidence="1 2">
    <name type="scientific">Talaromyces atroroseus</name>
    <dbReference type="NCBI Taxonomy" id="1441469"/>
    <lineage>
        <taxon>Eukaryota</taxon>
        <taxon>Fungi</taxon>
        <taxon>Dikarya</taxon>
        <taxon>Ascomycota</taxon>
        <taxon>Pezizomycotina</taxon>
        <taxon>Eurotiomycetes</taxon>
        <taxon>Eurotiomycetidae</taxon>
        <taxon>Eurotiales</taxon>
        <taxon>Trichocomaceae</taxon>
        <taxon>Talaromyces</taxon>
        <taxon>Talaromyces sect. Trachyspermi</taxon>
    </lineage>
</organism>
<gene>
    <name evidence="1" type="ORF">UA08_09004</name>
</gene>
<comment type="caution">
    <text evidence="1">The sequence shown here is derived from an EMBL/GenBank/DDBJ whole genome shotgun (WGS) entry which is preliminary data.</text>
</comment>
<keyword evidence="2" id="KW-1185">Reference proteome</keyword>
<evidence type="ECO:0000313" key="2">
    <source>
        <dbReference type="Proteomes" id="UP000214365"/>
    </source>
</evidence>
<evidence type="ECO:0000313" key="1">
    <source>
        <dbReference type="EMBL" id="OKL55686.1"/>
    </source>
</evidence>
<dbReference type="AlphaFoldDB" id="A0A1Q5Q763"/>
<proteinExistence type="predicted"/>
<sequence length="234" mass="25966">MTAVTEFVFFRVKPSVKPEEGEQNREGEQLLDLFRETILQSGHLGSAWGRTLEDENVLVWVIDWADAYCTTSLSRLEPFVDNNKDDPATLTNIFSTLSPAISETDTLTTNPVTELVTLAVPSDLSPEQHRQFNIDQTAFQAAGLTNPSTPEDSRALTWARGQVERPSMFDHPGSGSGKVVVHLHAVGWRGKEHHAAFRETQAFADTIVPLRKVALSPAVKGLEMKHVKFQKIGF</sequence>
<dbReference type="OrthoDB" id="3830579at2759"/>
<dbReference type="Proteomes" id="UP000214365">
    <property type="component" value="Unassembled WGS sequence"/>
</dbReference>
<dbReference type="EMBL" id="LFMY01000018">
    <property type="protein sequence ID" value="OKL55686.1"/>
    <property type="molecule type" value="Genomic_DNA"/>
</dbReference>
<evidence type="ECO:0008006" key="3">
    <source>
        <dbReference type="Google" id="ProtNLM"/>
    </source>
</evidence>
<accession>A0A1Q5Q763</accession>